<evidence type="ECO:0000313" key="9">
    <source>
        <dbReference type="EMBL" id="QIK41222.1"/>
    </source>
</evidence>
<feature type="domain" description="MoaB/Mog" evidence="8">
    <location>
        <begin position="171"/>
        <end position="308"/>
    </location>
</feature>
<dbReference type="InterPro" id="IPR005111">
    <property type="entry name" value="MoeA_C_domain_IV"/>
</dbReference>
<keyword evidence="10" id="KW-1185">Reference proteome</keyword>
<dbReference type="Gene3D" id="3.40.980.10">
    <property type="entry name" value="MoaB/Mog-like domain"/>
    <property type="match status" value="1"/>
</dbReference>
<dbReference type="RefSeq" id="WP_166191575.1">
    <property type="nucleotide sequence ID" value="NZ_CP049811.1"/>
</dbReference>
<comment type="function">
    <text evidence="1 6">Catalyzes the insertion of molybdate into adenylated molybdopterin with the concomitant release of AMP.</text>
</comment>
<evidence type="ECO:0000256" key="5">
    <source>
        <dbReference type="ARBA" id="ARBA00047317"/>
    </source>
</evidence>
<evidence type="ECO:0000259" key="8">
    <source>
        <dbReference type="SMART" id="SM00852"/>
    </source>
</evidence>
<evidence type="ECO:0000256" key="2">
    <source>
        <dbReference type="ARBA" id="ARBA00005046"/>
    </source>
</evidence>
<protein>
    <recommendedName>
        <fullName evidence="6">Molybdopterin molybdenumtransferase</fullName>
        <ecNumber evidence="6">2.10.1.1</ecNumber>
    </recommendedName>
</protein>
<dbReference type="Pfam" id="PF03454">
    <property type="entry name" value="MoeA_C"/>
    <property type="match status" value="1"/>
</dbReference>
<dbReference type="InterPro" id="IPR036135">
    <property type="entry name" value="MoeA_linker/N_sf"/>
</dbReference>
<dbReference type="InterPro" id="IPR005110">
    <property type="entry name" value="MoeA_linker/N"/>
</dbReference>
<dbReference type="GO" id="GO:0006777">
    <property type="term" value="P:Mo-molybdopterin cofactor biosynthetic process"/>
    <property type="evidence" value="ECO:0007669"/>
    <property type="project" value="UniProtKB-UniRule"/>
</dbReference>
<comment type="catalytic activity">
    <reaction evidence="5">
        <text>adenylyl-molybdopterin + molybdate = Mo-molybdopterin + AMP + H(+)</text>
        <dbReference type="Rhea" id="RHEA:35047"/>
        <dbReference type="ChEBI" id="CHEBI:15378"/>
        <dbReference type="ChEBI" id="CHEBI:36264"/>
        <dbReference type="ChEBI" id="CHEBI:62727"/>
        <dbReference type="ChEBI" id="CHEBI:71302"/>
        <dbReference type="ChEBI" id="CHEBI:456215"/>
        <dbReference type="EC" id="2.10.1.1"/>
    </reaction>
</comment>
<evidence type="ECO:0000256" key="1">
    <source>
        <dbReference type="ARBA" id="ARBA00002901"/>
    </source>
</evidence>
<evidence type="ECO:0000256" key="6">
    <source>
        <dbReference type="RuleBase" id="RU365090"/>
    </source>
</evidence>
<dbReference type="Gene3D" id="2.40.340.10">
    <property type="entry name" value="MoeA, C-terminal, domain IV"/>
    <property type="match status" value="1"/>
</dbReference>
<dbReference type="GO" id="GO:0005829">
    <property type="term" value="C:cytosol"/>
    <property type="evidence" value="ECO:0007669"/>
    <property type="project" value="TreeGrafter"/>
</dbReference>
<gene>
    <name evidence="9" type="ORF">G8E03_10835</name>
</gene>
<dbReference type="SUPFAM" id="SSF53218">
    <property type="entry name" value="Molybdenum cofactor biosynthesis proteins"/>
    <property type="match status" value="1"/>
</dbReference>
<keyword evidence="6" id="KW-0479">Metal-binding</keyword>
<keyword evidence="4 6" id="KW-0501">Molybdenum cofactor biosynthesis</keyword>
<dbReference type="EMBL" id="CP049811">
    <property type="protein sequence ID" value="QIK41222.1"/>
    <property type="molecule type" value="Genomic_DNA"/>
</dbReference>
<dbReference type="Gene3D" id="2.170.190.11">
    <property type="entry name" value="Molybdopterin biosynthesis moea protein, domain 3"/>
    <property type="match status" value="1"/>
</dbReference>
<dbReference type="SMART" id="SM00852">
    <property type="entry name" value="MoCF_biosynth"/>
    <property type="match status" value="1"/>
</dbReference>
<dbReference type="UniPathway" id="UPA00344"/>
<evidence type="ECO:0000313" key="10">
    <source>
        <dbReference type="Proteomes" id="UP000500791"/>
    </source>
</evidence>
<evidence type="ECO:0000256" key="3">
    <source>
        <dbReference type="ARBA" id="ARBA00010763"/>
    </source>
</evidence>
<reference evidence="9 10" key="1">
    <citation type="submission" date="2020-03" db="EMBL/GenBank/DDBJ databases">
        <title>Complete genome sequence of Monaibacterium sp. ALG8 with diverse plasmids.</title>
        <authorList>
            <person name="Sun C."/>
        </authorList>
    </citation>
    <scope>NUCLEOTIDE SEQUENCE [LARGE SCALE GENOMIC DNA]</scope>
    <source>
        <strain evidence="9 10">ALG8</strain>
    </source>
</reference>
<dbReference type="PANTHER" id="PTHR10192:SF5">
    <property type="entry name" value="GEPHYRIN"/>
    <property type="match status" value="1"/>
</dbReference>
<dbReference type="InterPro" id="IPR001453">
    <property type="entry name" value="MoaB/Mog_dom"/>
</dbReference>
<dbReference type="SUPFAM" id="SSF63882">
    <property type="entry name" value="MoeA N-terminal region -like"/>
    <property type="match status" value="1"/>
</dbReference>
<evidence type="ECO:0000256" key="7">
    <source>
        <dbReference type="SAM" id="MobiDB-lite"/>
    </source>
</evidence>
<dbReference type="Pfam" id="PF00994">
    <property type="entry name" value="MoCF_biosynth"/>
    <property type="match status" value="1"/>
</dbReference>
<dbReference type="KEGG" id="mon:G8E03_10835"/>
<dbReference type="GO" id="GO:0061599">
    <property type="term" value="F:molybdopterin molybdotransferase activity"/>
    <property type="evidence" value="ECO:0007669"/>
    <property type="project" value="UniProtKB-UniRule"/>
</dbReference>
<comment type="pathway">
    <text evidence="2 6">Cofactor biosynthesis; molybdopterin biosynthesis.</text>
</comment>
<keyword evidence="6 9" id="KW-0808">Transferase</keyword>
<dbReference type="Pfam" id="PF03453">
    <property type="entry name" value="MoeA_N"/>
    <property type="match status" value="1"/>
</dbReference>
<name>A0A6G7VMR9_9RHOB</name>
<dbReference type="AlphaFoldDB" id="A0A6G7VMR9"/>
<evidence type="ECO:0000256" key="4">
    <source>
        <dbReference type="ARBA" id="ARBA00023150"/>
    </source>
</evidence>
<dbReference type="PANTHER" id="PTHR10192">
    <property type="entry name" value="MOLYBDOPTERIN BIOSYNTHESIS PROTEIN"/>
    <property type="match status" value="1"/>
</dbReference>
<accession>A0A6G7VMR9</accession>
<organism evidence="9 10">
    <name type="scientific">Pontivivens nitratireducens</name>
    <dbReference type="NCBI Taxonomy" id="2758038"/>
    <lineage>
        <taxon>Bacteria</taxon>
        <taxon>Pseudomonadati</taxon>
        <taxon>Pseudomonadota</taxon>
        <taxon>Alphaproteobacteria</taxon>
        <taxon>Rhodobacterales</taxon>
        <taxon>Paracoccaceae</taxon>
        <taxon>Pontivivens</taxon>
    </lineage>
</organism>
<keyword evidence="6" id="KW-0500">Molybdenum</keyword>
<dbReference type="GO" id="GO:0046872">
    <property type="term" value="F:metal ion binding"/>
    <property type="evidence" value="ECO:0007669"/>
    <property type="project" value="UniProtKB-UniRule"/>
</dbReference>
<dbReference type="Proteomes" id="UP000500791">
    <property type="component" value="Chromosome"/>
</dbReference>
<comment type="similarity">
    <text evidence="3 6">Belongs to the MoeA family.</text>
</comment>
<dbReference type="Gene3D" id="3.90.105.10">
    <property type="entry name" value="Molybdopterin biosynthesis moea protein, domain 2"/>
    <property type="match status" value="1"/>
</dbReference>
<sequence length="389" mass="40908">MIPVQEALQRIRALITTMPVEDVFLRDSTNRILAHPVAARRTQPPFAASAMDGYAVRDVDTAVGATLRVIGESQAGRGYAGDLPPGCAVRIFTGAPVPEGAERVVIQEDVSRSGDHITINQTGDGRNIRPAGGDFTEGDRVQPGRITPARLALLAAMNVPEVPVYRRPVIGLIATGDELVVPGEVPGPDQIVSSNIYAVAAIVEAAGGIARILPIAPDTTDGLREVLDLASAADMIVTLGGASVGDHDLVAQVAGEAGLALDFYKVAMRPGKPLMAGRLGQAVMIGLPGNPVSAFVCAQIFLRPALDLMLGGNGDALPRTKRPLAEAVGPNGNREHYMRAVRVGEKVRIFQRQDSALLSVLDAADTLVVRPPNDPPREIGDMVATIHLD</sequence>
<dbReference type="InterPro" id="IPR036425">
    <property type="entry name" value="MoaB/Mog-like_dom_sf"/>
</dbReference>
<feature type="region of interest" description="Disordered" evidence="7">
    <location>
        <begin position="115"/>
        <end position="140"/>
    </location>
</feature>
<dbReference type="EC" id="2.10.1.1" evidence="6"/>
<comment type="cofactor">
    <cofactor evidence="6">
        <name>Mg(2+)</name>
        <dbReference type="ChEBI" id="CHEBI:18420"/>
    </cofactor>
</comment>
<dbReference type="InterPro" id="IPR038987">
    <property type="entry name" value="MoeA-like"/>
</dbReference>
<keyword evidence="6" id="KW-0460">Magnesium</keyword>
<dbReference type="InterPro" id="IPR036688">
    <property type="entry name" value="MoeA_C_domain_IV_sf"/>
</dbReference>
<proteinExistence type="inferred from homology"/>
<dbReference type="SUPFAM" id="SSF63867">
    <property type="entry name" value="MoeA C-terminal domain-like"/>
    <property type="match status" value="1"/>
</dbReference>
<dbReference type="CDD" id="cd00887">
    <property type="entry name" value="MoeA"/>
    <property type="match status" value="1"/>
</dbReference>